<accession>A0AAU9D3C1</accession>
<dbReference type="KEGG" id="fax:FUAX_55060"/>
<dbReference type="EMBL" id="AP025325">
    <property type="protein sequence ID" value="BDD13074.1"/>
    <property type="molecule type" value="Genomic_DNA"/>
</dbReference>
<geneLocation type="plasmid" evidence="1 2">
    <name>pFA11</name>
</geneLocation>
<protein>
    <recommendedName>
        <fullName evidence="3">DUF3887 domain-containing protein</fullName>
    </recommendedName>
</protein>
<gene>
    <name evidence="1" type="ORF">FUAX_55060</name>
</gene>
<evidence type="ECO:0000313" key="2">
    <source>
        <dbReference type="Proteomes" id="UP001348817"/>
    </source>
</evidence>
<sequence>MPNVEDIQSIFFNKFNIEKLKKLATEALKDHAYDYDFLQENGFNDVSKYKGDTRKLEIIYRGITIHFRGDLIQGKPFFRILYSMIDPATKSEYFRYDLEFNNEGDILDDYFYIPSLD</sequence>
<dbReference type="Proteomes" id="UP001348817">
    <property type="component" value="Plasmid pFA11"/>
</dbReference>
<keyword evidence="2" id="KW-1185">Reference proteome</keyword>
<evidence type="ECO:0008006" key="3">
    <source>
        <dbReference type="Google" id="ProtNLM"/>
    </source>
</evidence>
<dbReference type="AlphaFoldDB" id="A0AAU9D3C1"/>
<evidence type="ECO:0000313" key="1">
    <source>
        <dbReference type="EMBL" id="BDD13074.1"/>
    </source>
</evidence>
<reference evidence="1 2" key="1">
    <citation type="submission" date="2021-12" db="EMBL/GenBank/DDBJ databases">
        <title>Genome sequencing of bacteria with rrn-lacking chromosome and rrn-plasmid.</title>
        <authorList>
            <person name="Anda M."/>
            <person name="Iwasaki W."/>
        </authorList>
    </citation>
    <scope>NUCLEOTIDE SEQUENCE [LARGE SCALE GENOMIC DNA]</scope>
    <source>
        <strain evidence="1 2">DSM 100852</strain>
        <plasmid evidence="1 2">pFA11</plasmid>
    </source>
</reference>
<keyword evidence="1" id="KW-0614">Plasmid</keyword>
<dbReference type="RefSeq" id="WP_338396250.1">
    <property type="nucleotide sequence ID" value="NZ_AP025325.1"/>
</dbReference>
<organism evidence="1 2">
    <name type="scientific">Fulvitalea axinellae</name>
    <dbReference type="NCBI Taxonomy" id="1182444"/>
    <lineage>
        <taxon>Bacteria</taxon>
        <taxon>Pseudomonadati</taxon>
        <taxon>Bacteroidota</taxon>
        <taxon>Cytophagia</taxon>
        <taxon>Cytophagales</taxon>
        <taxon>Persicobacteraceae</taxon>
        <taxon>Fulvitalea</taxon>
    </lineage>
</organism>
<name>A0AAU9D3C1_9BACT</name>
<proteinExistence type="predicted"/>